<sequence length="173" mass="18200">MSQEGVEQGVEYGYDKAVDPSSEQERRAAEERGFQLRGAWIVTVSQGLGAALTARRCWCQPGEPILWAVWQVRKTYRVDGCTENGFRKQTEKQSVGKRFARAADKAAAEVGGAVAVGILTAAFGGGDDSGKTSGGSTPSADLTVVGSHPDCAAMRWPGPSAQKALSRSSSCGC</sequence>
<organism evidence="2 3">
    <name type="scientific">Saccharopolyspora rectivirgula</name>
    <dbReference type="NCBI Taxonomy" id="28042"/>
    <lineage>
        <taxon>Bacteria</taxon>
        <taxon>Bacillati</taxon>
        <taxon>Actinomycetota</taxon>
        <taxon>Actinomycetes</taxon>
        <taxon>Pseudonocardiales</taxon>
        <taxon>Pseudonocardiaceae</taxon>
        <taxon>Saccharopolyspora</taxon>
    </lineage>
</organism>
<comment type="caution">
    <text evidence="2">The sequence shown here is derived from an EMBL/GenBank/DDBJ whole genome shotgun (WGS) entry which is preliminary data.</text>
</comment>
<feature type="region of interest" description="Disordered" evidence="1">
    <location>
        <begin position="1"/>
        <end position="29"/>
    </location>
</feature>
<dbReference type="AlphaFoldDB" id="A0A073B0J1"/>
<feature type="compositionally biased region" description="Basic and acidic residues" evidence="1">
    <location>
        <begin position="13"/>
        <end position="29"/>
    </location>
</feature>
<dbReference type="EMBL" id="JNVU01000012">
    <property type="protein sequence ID" value="KEI45538.1"/>
    <property type="molecule type" value="Genomic_DNA"/>
</dbReference>
<name>A0A073B0J1_9PSEU</name>
<dbReference type="Proteomes" id="UP000031419">
    <property type="component" value="Unassembled WGS sequence"/>
</dbReference>
<evidence type="ECO:0000256" key="1">
    <source>
        <dbReference type="SAM" id="MobiDB-lite"/>
    </source>
</evidence>
<protein>
    <submittedName>
        <fullName evidence="2">Uncharacterized protein</fullName>
    </submittedName>
</protein>
<keyword evidence="3" id="KW-1185">Reference proteome</keyword>
<evidence type="ECO:0000313" key="2">
    <source>
        <dbReference type="EMBL" id="KEI45538.1"/>
    </source>
</evidence>
<proteinExistence type="predicted"/>
<evidence type="ECO:0000313" key="3">
    <source>
        <dbReference type="Proteomes" id="UP000031419"/>
    </source>
</evidence>
<accession>A0A073B0J1</accession>
<reference evidence="2 3" key="1">
    <citation type="submission" date="2014-06" db="EMBL/GenBank/DDBJ databases">
        <title>Saccharopolyspora rectivirgula DSM-43113 Genome sequencing.</title>
        <authorList>
            <person name="Barrera C."/>
            <person name="Millon L."/>
            <person name="Rognon B."/>
            <person name="Zaugg C."/>
            <person name="Monod M."/>
        </authorList>
    </citation>
    <scope>NUCLEOTIDE SEQUENCE [LARGE SCALE GENOMIC DNA]</scope>
    <source>
        <strain evidence="2 3">DSM 43113</strain>
    </source>
</reference>
<gene>
    <name evidence="2" type="ORF">GU90_03625</name>
</gene>